<dbReference type="OrthoDB" id="5599269at2759"/>
<keyword evidence="3" id="KW-1185">Reference proteome</keyword>
<gene>
    <name evidence="2" type="ORF">EXIGLDRAFT_828213</name>
</gene>
<dbReference type="AlphaFoldDB" id="A0A165R0S0"/>
<protein>
    <submittedName>
        <fullName evidence="2">Uncharacterized protein</fullName>
    </submittedName>
</protein>
<evidence type="ECO:0000256" key="1">
    <source>
        <dbReference type="SAM" id="MobiDB-lite"/>
    </source>
</evidence>
<organism evidence="2 3">
    <name type="scientific">Exidia glandulosa HHB12029</name>
    <dbReference type="NCBI Taxonomy" id="1314781"/>
    <lineage>
        <taxon>Eukaryota</taxon>
        <taxon>Fungi</taxon>
        <taxon>Dikarya</taxon>
        <taxon>Basidiomycota</taxon>
        <taxon>Agaricomycotina</taxon>
        <taxon>Agaricomycetes</taxon>
        <taxon>Auriculariales</taxon>
        <taxon>Exidiaceae</taxon>
        <taxon>Exidia</taxon>
    </lineage>
</organism>
<dbReference type="EMBL" id="KV425882">
    <property type="protein sequence ID" value="KZW04332.1"/>
    <property type="molecule type" value="Genomic_DNA"/>
</dbReference>
<evidence type="ECO:0000313" key="2">
    <source>
        <dbReference type="EMBL" id="KZW04332.1"/>
    </source>
</evidence>
<dbReference type="Proteomes" id="UP000077266">
    <property type="component" value="Unassembled WGS sequence"/>
</dbReference>
<reference evidence="2 3" key="1">
    <citation type="journal article" date="2016" name="Mol. Biol. Evol.">
        <title>Comparative Genomics of Early-Diverging Mushroom-Forming Fungi Provides Insights into the Origins of Lignocellulose Decay Capabilities.</title>
        <authorList>
            <person name="Nagy L.G."/>
            <person name="Riley R."/>
            <person name="Tritt A."/>
            <person name="Adam C."/>
            <person name="Daum C."/>
            <person name="Floudas D."/>
            <person name="Sun H."/>
            <person name="Yadav J.S."/>
            <person name="Pangilinan J."/>
            <person name="Larsson K.H."/>
            <person name="Matsuura K."/>
            <person name="Barry K."/>
            <person name="Labutti K."/>
            <person name="Kuo R."/>
            <person name="Ohm R.A."/>
            <person name="Bhattacharya S.S."/>
            <person name="Shirouzu T."/>
            <person name="Yoshinaga Y."/>
            <person name="Martin F.M."/>
            <person name="Grigoriev I.V."/>
            <person name="Hibbett D.S."/>
        </authorList>
    </citation>
    <scope>NUCLEOTIDE SEQUENCE [LARGE SCALE GENOMIC DNA]</scope>
    <source>
        <strain evidence="2 3">HHB12029</strain>
    </source>
</reference>
<name>A0A165R0S0_EXIGL</name>
<feature type="region of interest" description="Disordered" evidence="1">
    <location>
        <begin position="19"/>
        <end position="63"/>
    </location>
</feature>
<sequence length="104" mass="10904">MSRFFNQLADKAQSAINASPLAGHLPPSVTNALNSQTTGSQQQPSVQTGGAPVGSPAGGGRHYAIDNLQHSFLSSMGKLRGRYNNEGAPTMNLSRSHTARFPPS</sequence>
<proteinExistence type="predicted"/>
<dbReference type="InParanoid" id="A0A165R0S0"/>
<evidence type="ECO:0000313" key="3">
    <source>
        <dbReference type="Proteomes" id="UP000077266"/>
    </source>
</evidence>
<feature type="compositionally biased region" description="Polar residues" evidence="1">
    <location>
        <begin position="28"/>
        <end position="48"/>
    </location>
</feature>
<accession>A0A165R0S0</accession>
<feature type="region of interest" description="Disordered" evidence="1">
    <location>
        <begin position="79"/>
        <end position="104"/>
    </location>
</feature>